<dbReference type="Pfam" id="PF23562">
    <property type="entry name" value="AMP-binding_C_3"/>
    <property type="match status" value="1"/>
</dbReference>
<protein>
    <submittedName>
        <fullName evidence="4">Long-chain fatty acid--CoA ligase</fullName>
    </submittedName>
</protein>
<dbReference type="RefSeq" id="WP_163697464.1">
    <property type="nucleotide sequence ID" value="NZ_QXHD01000004.1"/>
</dbReference>
<organism evidence="4 5">
    <name type="scientific">Adonisia turfae CCMR0081</name>
    <dbReference type="NCBI Taxonomy" id="2292702"/>
    <lineage>
        <taxon>Bacteria</taxon>
        <taxon>Bacillati</taxon>
        <taxon>Cyanobacteriota</taxon>
        <taxon>Adonisia</taxon>
        <taxon>Adonisia turfae</taxon>
    </lineage>
</organism>
<evidence type="ECO:0000256" key="2">
    <source>
        <dbReference type="ARBA" id="ARBA00022840"/>
    </source>
</evidence>
<evidence type="ECO:0000313" key="4">
    <source>
        <dbReference type="EMBL" id="NEZ55568.1"/>
    </source>
</evidence>
<reference evidence="4 5" key="1">
    <citation type="journal article" date="2020" name="Microb. Ecol.">
        <title>Ecogenomics of the Marine Benthic Filamentous Cyanobacterium Adonisia.</title>
        <authorList>
            <person name="Walter J.M."/>
            <person name="Coutinho F.H."/>
            <person name="Leomil L."/>
            <person name="Hargreaves P.I."/>
            <person name="Campeao M.E."/>
            <person name="Vieira V.V."/>
            <person name="Silva B.S."/>
            <person name="Fistarol G.O."/>
            <person name="Salomon P.S."/>
            <person name="Sawabe T."/>
            <person name="Mino S."/>
            <person name="Hosokawa M."/>
            <person name="Miyashita H."/>
            <person name="Maruyama F."/>
            <person name="van Verk M.C."/>
            <person name="Dutilh B.E."/>
            <person name="Thompson C.C."/>
            <person name="Thompson F.L."/>
        </authorList>
    </citation>
    <scope>NUCLEOTIDE SEQUENCE [LARGE SCALE GENOMIC DNA]</scope>
    <source>
        <strain evidence="4 5">CCMR0081</strain>
    </source>
</reference>
<name>A0A6M0RH43_9CYAN</name>
<keyword evidence="5" id="KW-1185">Reference proteome</keyword>
<dbReference type="EMBL" id="QXHD01000004">
    <property type="protein sequence ID" value="NEZ55568.1"/>
    <property type="molecule type" value="Genomic_DNA"/>
</dbReference>
<accession>A0A6M0RH43</accession>
<evidence type="ECO:0000259" key="3">
    <source>
        <dbReference type="Pfam" id="PF00501"/>
    </source>
</evidence>
<keyword evidence="2" id="KW-0067">ATP-binding</keyword>
<dbReference type="GO" id="GO:0005524">
    <property type="term" value="F:ATP binding"/>
    <property type="evidence" value="ECO:0007669"/>
    <property type="project" value="UniProtKB-KW"/>
</dbReference>
<dbReference type="InterPro" id="IPR000873">
    <property type="entry name" value="AMP-dep_synth/lig_dom"/>
</dbReference>
<dbReference type="Gene3D" id="3.40.50.12780">
    <property type="entry name" value="N-terminal domain of ligase-like"/>
    <property type="match status" value="1"/>
</dbReference>
<comment type="caution">
    <text evidence="4">The sequence shown here is derived from an EMBL/GenBank/DDBJ whole genome shotgun (WGS) entry which is preliminary data.</text>
</comment>
<proteinExistence type="predicted"/>
<dbReference type="SUPFAM" id="SSF56801">
    <property type="entry name" value="Acetyl-CoA synthetase-like"/>
    <property type="match status" value="1"/>
</dbReference>
<dbReference type="PANTHER" id="PTHR43272">
    <property type="entry name" value="LONG-CHAIN-FATTY-ACID--COA LIGASE"/>
    <property type="match status" value="1"/>
</dbReference>
<dbReference type="InterPro" id="IPR042099">
    <property type="entry name" value="ANL_N_sf"/>
</dbReference>
<dbReference type="Proteomes" id="UP000481033">
    <property type="component" value="Unassembled WGS sequence"/>
</dbReference>
<feature type="domain" description="AMP-dependent synthetase/ligase" evidence="3">
    <location>
        <begin position="38"/>
        <end position="444"/>
    </location>
</feature>
<gene>
    <name evidence="4" type="ORF">DXZ20_07750</name>
</gene>
<evidence type="ECO:0000256" key="1">
    <source>
        <dbReference type="ARBA" id="ARBA00022741"/>
    </source>
</evidence>
<dbReference type="AlphaFoldDB" id="A0A6M0RH43"/>
<keyword evidence="1" id="KW-0547">Nucleotide-binding</keyword>
<evidence type="ECO:0000313" key="5">
    <source>
        <dbReference type="Proteomes" id="UP000481033"/>
    </source>
</evidence>
<dbReference type="GO" id="GO:0004467">
    <property type="term" value="F:long-chain fatty acid-CoA ligase activity"/>
    <property type="evidence" value="ECO:0007669"/>
    <property type="project" value="TreeGrafter"/>
</dbReference>
<dbReference type="Pfam" id="PF00501">
    <property type="entry name" value="AMP-binding"/>
    <property type="match status" value="1"/>
</dbReference>
<sequence>MVDQCPLCCALYVAPATQGSVQLHHTIPDLLDMGCAYDYAALHQWTPHGWETYSYIEFRTAAEELALGLEAEGLTGNEGTSESHRIGLLLESDIHWALVDMGSAIANLVTIPIDKGQPLSAIRWIVADAHIKALVVSTWKTLKRFYHQVQQVDLIIVVEKATRPDWVLSKSTIKTLEDIRHQGRHAHSPEAIQALKQRIHPDDLATIVYTPDASGHIKGAMLSHRNLTGNIWAAFSSMPGLKPGTPEVALSFLPLNHIFARAFLYGHFAFGHHIYFSSPKRVFLHLATVKPTIFITVPRLLEKVYERINNLRQQSRGLKHYWLNWGWHLAHDDELGSVSWRRLQRWLLSHGVFKNLRRAFGGNIRHLLCGGAALRPEIMTFFNGVGIPVKQGYGLTETSSVLSYTRARWLRSGTVGAPIPGVEMRLAADGEVLVHSPYTMMGYHDDPDATEAVIDAHGWFHTGDFGEFSIDGLLTLQGCKKGLFKLSTGKYIAPAPIETQLRLSPLVKQALLVGPGQKFCGVLIVPENEILKTTLQAGGEILSNWDLLLEKLLSNVGGQADELVLMRSYYQKLIDQMNARLPSWSTIKRFVLISEKVGVRGNRQQLYKAYAQEIDVLYQEVESLCQVSPRRFSHLYQRWRRLAS</sequence>
<dbReference type="GO" id="GO:0016020">
    <property type="term" value="C:membrane"/>
    <property type="evidence" value="ECO:0007669"/>
    <property type="project" value="TreeGrafter"/>
</dbReference>
<keyword evidence="4" id="KW-0436">Ligase</keyword>
<dbReference type="PANTHER" id="PTHR43272:SF33">
    <property type="entry name" value="AMP-BINDING DOMAIN-CONTAINING PROTEIN-RELATED"/>
    <property type="match status" value="1"/>
</dbReference>